<dbReference type="KEGG" id="mtm:MYCTH_2123311"/>
<gene>
    <name evidence="2" type="ORF">MYCTH_2123311</name>
</gene>
<keyword evidence="3" id="KW-1185">Reference proteome</keyword>
<dbReference type="AlphaFoldDB" id="G2Q3R8"/>
<evidence type="ECO:0000256" key="1">
    <source>
        <dbReference type="SAM" id="MobiDB-lite"/>
    </source>
</evidence>
<accession>G2Q3R8</accession>
<organism evidence="2 3">
    <name type="scientific">Thermothelomyces thermophilus (strain ATCC 42464 / BCRC 31852 / DSM 1799)</name>
    <name type="common">Sporotrichum thermophile</name>
    <dbReference type="NCBI Taxonomy" id="573729"/>
    <lineage>
        <taxon>Eukaryota</taxon>
        <taxon>Fungi</taxon>
        <taxon>Dikarya</taxon>
        <taxon>Ascomycota</taxon>
        <taxon>Pezizomycotina</taxon>
        <taxon>Sordariomycetes</taxon>
        <taxon>Sordariomycetidae</taxon>
        <taxon>Sordariales</taxon>
        <taxon>Chaetomiaceae</taxon>
        <taxon>Thermothelomyces</taxon>
    </lineage>
</organism>
<reference evidence="2 3" key="1">
    <citation type="journal article" date="2011" name="Nat. Biotechnol.">
        <title>Comparative genomic analysis of the thermophilic biomass-degrading fungi Myceliophthora thermophila and Thielavia terrestris.</title>
        <authorList>
            <person name="Berka R.M."/>
            <person name="Grigoriev I.V."/>
            <person name="Otillar R."/>
            <person name="Salamov A."/>
            <person name="Grimwood J."/>
            <person name="Reid I."/>
            <person name="Ishmael N."/>
            <person name="John T."/>
            <person name="Darmond C."/>
            <person name="Moisan M.-C."/>
            <person name="Henrissat B."/>
            <person name="Coutinho P.M."/>
            <person name="Lombard V."/>
            <person name="Natvig D.O."/>
            <person name="Lindquist E."/>
            <person name="Schmutz J."/>
            <person name="Lucas S."/>
            <person name="Harris P."/>
            <person name="Powlowski J."/>
            <person name="Bellemare A."/>
            <person name="Taylor D."/>
            <person name="Butler G."/>
            <person name="de Vries R.P."/>
            <person name="Allijn I.E."/>
            <person name="van den Brink J."/>
            <person name="Ushinsky S."/>
            <person name="Storms R."/>
            <person name="Powell A.J."/>
            <person name="Paulsen I.T."/>
            <person name="Elbourne L.D.H."/>
            <person name="Baker S.E."/>
            <person name="Magnuson J."/>
            <person name="LaBoissiere S."/>
            <person name="Clutterbuck A.J."/>
            <person name="Martinez D."/>
            <person name="Wogulis M."/>
            <person name="de Leon A.L."/>
            <person name="Rey M.W."/>
            <person name="Tsang A."/>
        </authorList>
    </citation>
    <scope>NUCLEOTIDE SEQUENCE [LARGE SCALE GENOMIC DNA]</scope>
    <source>
        <strain evidence="3">ATCC 42464 / BCRC 31852 / DSM 1799</strain>
    </source>
</reference>
<dbReference type="InParanoid" id="G2Q3R8"/>
<dbReference type="RefSeq" id="XP_003659666.1">
    <property type="nucleotide sequence ID" value="XM_003659618.1"/>
</dbReference>
<dbReference type="GeneID" id="11508079"/>
<feature type="region of interest" description="Disordered" evidence="1">
    <location>
        <begin position="1"/>
        <end position="93"/>
    </location>
</feature>
<sequence>MSCTDYAVPEADLKSDSARTAPTLRRPLNGCAGFRPRKPQGPIHQRPAPAGLSERASGLANADRRIKRAYPGGFRPKGTPEAELFEPPSSLSS</sequence>
<dbReference type="EMBL" id="CP003002">
    <property type="protein sequence ID" value="AEO54421.1"/>
    <property type="molecule type" value="Genomic_DNA"/>
</dbReference>
<name>G2Q3R8_THET4</name>
<dbReference type="Proteomes" id="UP000007322">
    <property type="component" value="Chromosome 1"/>
</dbReference>
<proteinExistence type="predicted"/>
<dbReference type="VEuPathDB" id="FungiDB:MYCTH_2123311"/>
<evidence type="ECO:0000313" key="3">
    <source>
        <dbReference type="Proteomes" id="UP000007322"/>
    </source>
</evidence>
<dbReference type="HOGENOM" id="CLU_2401208_0_0_1"/>
<protein>
    <submittedName>
        <fullName evidence="2">Uncharacterized protein</fullName>
    </submittedName>
</protein>
<evidence type="ECO:0000313" key="2">
    <source>
        <dbReference type="EMBL" id="AEO54421.1"/>
    </source>
</evidence>